<dbReference type="InterPro" id="IPR036922">
    <property type="entry name" value="Rieske_2Fe-2S_sf"/>
</dbReference>
<protein>
    <submittedName>
        <fullName evidence="8">Non-heme iron oxygenase ferredoxin subunit</fullName>
    </submittedName>
</protein>
<evidence type="ECO:0000256" key="5">
    <source>
        <dbReference type="ARBA" id="ARBA00034078"/>
    </source>
</evidence>
<evidence type="ECO:0000313" key="8">
    <source>
        <dbReference type="EMBL" id="QCP49592.1"/>
    </source>
</evidence>
<dbReference type="RefSeq" id="WP_137332417.1">
    <property type="nucleotide sequence ID" value="NZ_CP040077.1"/>
</dbReference>
<dbReference type="KEGG" id="tvl:FAZ95_10670"/>
<dbReference type="GO" id="GO:0051537">
    <property type="term" value="F:2 iron, 2 sulfur cluster binding"/>
    <property type="evidence" value="ECO:0007669"/>
    <property type="project" value="UniProtKB-KW"/>
</dbReference>
<sequence length="109" mass="11854">MTTVTDTWHCIGTLGDLFGERACKGVEIDGVKIGLFRVEGIVFAIDDICTHGQALLSDGEFDGHEIECPLHAGLFDVRCGKALTPPLTRDARAHETRVEGDTLFVRLAD</sequence>
<accession>A0A4P8IL26</accession>
<evidence type="ECO:0000313" key="9">
    <source>
        <dbReference type="Proteomes" id="UP000298656"/>
    </source>
</evidence>
<dbReference type="CDD" id="cd03528">
    <property type="entry name" value="Rieske_RO_ferredoxin"/>
    <property type="match status" value="1"/>
</dbReference>
<gene>
    <name evidence="8" type="ORF">FAZ95_10670</name>
</gene>
<keyword evidence="2" id="KW-0479">Metal-binding</keyword>
<evidence type="ECO:0000259" key="7">
    <source>
        <dbReference type="PROSITE" id="PS51296"/>
    </source>
</evidence>
<dbReference type="InterPro" id="IPR017941">
    <property type="entry name" value="Rieske_2Fe-2S"/>
</dbReference>
<dbReference type="PROSITE" id="PS51296">
    <property type="entry name" value="RIESKE"/>
    <property type="match status" value="1"/>
</dbReference>
<name>A0A4P8IL26_9BURK</name>
<dbReference type="Pfam" id="PF00355">
    <property type="entry name" value="Rieske"/>
    <property type="match status" value="1"/>
</dbReference>
<dbReference type="GO" id="GO:0046872">
    <property type="term" value="F:metal ion binding"/>
    <property type="evidence" value="ECO:0007669"/>
    <property type="project" value="UniProtKB-KW"/>
</dbReference>
<dbReference type="AlphaFoldDB" id="A0A4P8IL26"/>
<dbReference type="Proteomes" id="UP000298656">
    <property type="component" value="Chromosome 1"/>
</dbReference>
<evidence type="ECO:0000256" key="3">
    <source>
        <dbReference type="ARBA" id="ARBA00023004"/>
    </source>
</evidence>
<dbReference type="Gene3D" id="2.102.10.10">
    <property type="entry name" value="Rieske [2Fe-2S] iron-sulphur domain"/>
    <property type="match status" value="1"/>
</dbReference>
<keyword evidence="3" id="KW-0408">Iron</keyword>
<evidence type="ECO:0000256" key="2">
    <source>
        <dbReference type="ARBA" id="ARBA00022723"/>
    </source>
</evidence>
<keyword evidence="9" id="KW-1185">Reference proteome</keyword>
<evidence type="ECO:0000256" key="4">
    <source>
        <dbReference type="ARBA" id="ARBA00023014"/>
    </source>
</evidence>
<comment type="similarity">
    <text evidence="6">Belongs to the bacterial ring-hydroxylating dioxygenase ferredoxin component family.</text>
</comment>
<dbReference type="EMBL" id="CP040077">
    <property type="protein sequence ID" value="QCP49592.1"/>
    <property type="molecule type" value="Genomic_DNA"/>
</dbReference>
<evidence type="ECO:0000256" key="1">
    <source>
        <dbReference type="ARBA" id="ARBA00022714"/>
    </source>
</evidence>
<dbReference type="SUPFAM" id="SSF50022">
    <property type="entry name" value="ISP domain"/>
    <property type="match status" value="1"/>
</dbReference>
<feature type="domain" description="Rieske" evidence="7">
    <location>
        <begin position="8"/>
        <end position="105"/>
    </location>
</feature>
<dbReference type="PANTHER" id="PTHR21496">
    <property type="entry name" value="FERREDOXIN-RELATED"/>
    <property type="match status" value="1"/>
</dbReference>
<proteinExistence type="inferred from homology"/>
<comment type="cofactor">
    <cofactor evidence="5">
        <name>[2Fe-2S] cluster</name>
        <dbReference type="ChEBI" id="CHEBI:190135"/>
    </cofactor>
</comment>
<dbReference type="OrthoDB" id="9800167at2"/>
<keyword evidence="1" id="KW-0001">2Fe-2S</keyword>
<keyword evidence="4" id="KW-0411">Iron-sulfur</keyword>
<reference evidence="8 9" key="1">
    <citation type="submission" date="2019-05" db="EMBL/GenBank/DDBJ databases">
        <title>Burkholderia sp. DHOD12, isolated from subtropical forest soil.</title>
        <authorList>
            <person name="Gao Z.-H."/>
            <person name="Qiu L.-H."/>
        </authorList>
    </citation>
    <scope>NUCLEOTIDE SEQUENCE [LARGE SCALE GENOMIC DNA]</scope>
    <source>
        <strain evidence="8 9">DHOD12</strain>
    </source>
</reference>
<dbReference type="PANTHER" id="PTHR21496:SF0">
    <property type="entry name" value="RIESKE DOMAIN-CONTAINING PROTEIN"/>
    <property type="match status" value="1"/>
</dbReference>
<organism evidence="8 9">
    <name type="scientific">Trinickia violacea</name>
    <dbReference type="NCBI Taxonomy" id="2571746"/>
    <lineage>
        <taxon>Bacteria</taxon>
        <taxon>Pseudomonadati</taxon>
        <taxon>Pseudomonadota</taxon>
        <taxon>Betaproteobacteria</taxon>
        <taxon>Burkholderiales</taxon>
        <taxon>Burkholderiaceae</taxon>
        <taxon>Trinickia</taxon>
    </lineage>
</organism>
<evidence type="ECO:0000256" key="6">
    <source>
        <dbReference type="ARBA" id="ARBA00038001"/>
    </source>
</evidence>